<dbReference type="EMBL" id="QFZU02000068">
    <property type="protein sequence ID" value="RGA03944.1"/>
    <property type="molecule type" value="Genomic_DNA"/>
</dbReference>
<reference evidence="7 8" key="1">
    <citation type="submission" date="2018-08" db="EMBL/GenBank/DDBJ databases">
        <title>Microbispora. triticiradicis sp. nov., a novel actinomycete isolated from the root of wheat (Triticum aestivum L.)).</title>
        <authorList>
            <person name="Han C."/>
        </authorList>
    </citation>
    <scope>NUCLEOTIDE SEQUENCE [LARGE SCALE GENOMIC DNA]</scope>
    <source>
        <strain evidence="7 8">NEAU-HRDPA2-9</strain>
    </source>
</reference>
<evidence type="ECO:0000256" key="5">
    <source>
        <dbReference type="SAM" id="MobiDB-lite"/>
    </source>
</evidence>
<evidence type="ECO:0000256" key="1">
    <source>
        <dbReference type="ARBA" id="ARBA00023015"/>
    </source>
</evidence>
<dbReference type="PRINTS" id="PR00455">
    <property type="entry name" value="HTHTETR"/>
</dbReference>
<evidence type="ECO:0000256" key="4">
    <source>
        <dbReference type="PROSITE-ProRule" id="PRU00335"/>
    </source>
</evidence>
<dbReference type="Pfam" id="PF00440">
    <property type="entry name" value="TetR_N"/>
    <property type="match status" value="1"/>
</dbReference>
<keyword evidence="2 4" id="KW-0238">DNA-binding</keyword>
<evidence type="ECO:0000313" key="7">
    <source>
        <dbReference type="EMBL" id="RGA03944.1"/>
    </source>
</evidence>
<evidence type="ECO:0000256" key="2">
    <source>
        <dbReference type="ARBA" id="ARBA00023125"/>
    </source>
</evidence>
<dbReference type="PANTHER" id="PTHR30055">
    <property type="entry name" value="HTH-TYPE TRANSCRIPTIONAL REGULATOR RUTR"/>
    <property type="match status" value="1"/>
</dbReference>
<dbReference type="InterPro" id="IPR009057">
    <property type="entry name" value="Homeodomain-like_sf"/>
</dbReference>
<dbReference type="Gene3D" id="1.10.357.10">
    <property type="entry name" value="Tetracycline Repressor, domain 2"/>
    <property type="match status" value="1"/>
</dbReference>
<dbReference type="InterPro" id="IPR001647">
    <property type="entry name" value="HTH_TetR"/>
</dbReference>
<keyword evidence="8" id="KW-1185">Reference proteome</keyword>
<evidence type="ECO:0000313" key="8">
    <source>
        <dbReference type="Proteomes" id="UP000262538"/>
    </source>
</evidence>
<comment type="caution">
    <text evidence="7">The sequence shown here is derived from an EMBL/GenBank/DDBJ whole genome shotgun (WGS) entry which is preliminary data.</text>
</comment>
<keyword evidence="3" id="KW-0804">Transcription</keyword>
<dbReference type="RefSeq" id="WP_111700770.1">
    <property type="nucleotide sequence ID" value="NZ_QFZU02000068.1"/>
</dbReference>
<feature type="DNA-binding region" description="H-T-H motif" evidence="4">
    <location>
        <begin position="37"/>
        <end position="56"/>
    </location>
</feature>
<name>A0ABX9LLJ8_9ACTN</name>
<dbReference type="PANTHER" id="PTHR30055:SF238">
    <property type="entry name" value="MYCOFACTOCIN BIOSYNTHESIS TRANSCRIPTIONAL REGULATOR MFTR-RELATED"/>
    <property type="match status" value="1"/>
</dbReference>
<feature type="compositionally biased region" description="Low complexity" evidence="5">
    <location>
        <begin position="191"/>
        <end position="202"/>
    </location>
</feature>
<feature type="domain" description="HTH tetR-type" evidence="6">
    <location>
        <begin position="14"/>
        <end position="74"/>
    </location>
</feature>
<gene>
    <name evidence="7" type="ORF">DI270_016430</name>
</gene>
<dbReference type="PROSITE" id="PS50977">
    <property type="entry name" value="HTH_TETR_2"/>
    <property type="match status" value="1"/>
</dbReference>
<dbReference type="Proteomes" id="UP000262538">
    <property type="component" value="Unassembled WGS sequence"/>
</dbReference>
<evidence type="ECO:0000259" key="6">
    <source>
        <dbReference type="PROSITE" id="PS50977"/>
    </source>
</evidence>
<organism evidence="7 8">
    <name type="scientific">Microbispora triticiradicis</name>
    <dbReference type="NCBI Taxonomy" id="2200763"/>
    <lineage>
        <taxon>Bacteria</taxon>
        <taxon>Bacillati</taxon>
        <taxon>Actinomycetota</taxon>
        <taxon>Actinomycetes</taxon>
        <taxon>Streptosporangiales</taxon>
        <taxon>Streptosporangiaceae</taxon>
        <taxon>Microbispora</taxon>
    </lineage>
</organism>
<sequence length="218" mass="22328">MSPRKAAALRDGGRSLREHLIATAERLMAERGAAGLTVRAIAREAGVADGVLYNHFADKEELLACALRARVRAVESGLGDLPEPGAGTVEAGLRAFVAYGMALHAGILPVLAGLAGQPAVLARFAGGPVPGLDWRDRLLAYLNAERDLGRLAPDARVEAAARMIVGVCHEPVMSALASVSPPDPPAPAPAAPARGAAGPDDAGLDDLVAAVLHGLGRR</sequence>
<keyword evidence="1" id="KW-0805">Transcription regulation</keyword>
<dbReference type="SUPFAM" id="SSF46689">
    <property type="entry name" value="Homeodomain-like"/>
    <property type="match status" value="1"/>
</dbReference>
<accession>A0ABX9LLJ8</accession>
<feature type="compositionally biased region" description="Pro residues" evidence="5">
    <location>
        <begin position="181"/>
        <end position="190"/>
    </location>
</feature>
<feature type="region of interest" description="Disordered" evidence="5">
    <location>
        <begin position="176"/>
        <end position="202"/>
    </location>
</feature>
<protein>
    <submittedName>
        <fullName evidence="7">TetR/AcrR family transcriptional regulator</fullName>
    </submittedName>
</protein>
<evidence type="ECO:0000256" key="3">
    <source>
        <dbReference type="ARBA" id="ARBA00023163"/>
    </source>
</evidence>
<dbReference type="InterPro" id="IPR050109">
    <property type="entry name" value="HTH-type_TetR-like_transc_reg"/>
</dbReference>
<proteinExistence type="predicted"/>